<dbReference type="Proteomes" id="UP000198982">
    <property type="component" value="Unassembled WGS sequence"/>
</dbReference>
<dbReference type="EMBL" id="FNTJ01000001">
    <property type="protein sequence ID" value="SEB70915.1"/>
    <property type="molecule type" value="Genomic_DNA"/>
</dbReference>
<evidence type="ECO:0000256" key="6">
    <source>
        <dbReference type="SAM" id="Phobius"/>
    </source>
</evidence>
<evidence type="ECO:0000313" key="7">
    <source>
        <dbReference type="EMBL" id="SEB70915.1"/>
    </source>
</evidence>
<dbReference type="PANTHER" id="PTHR30086">
    <property type="entry name" value="ARGININE EXPORTER PROTEIN ARGO"/>
    <property type="match status" value="1"/>
</dbReference>
<feature type="transmembrane region" description="Helical" evidence="6">
    <location>
        <begin position="71"/>
        <end position="91"/>
    </location>
</feature>
<name>A0A1H4LKV0_9PSED</name>
<evidence type="ECO:0000256" key="2">
    <source>
        <dbReference type="ARBA" id="ARBA00022475"/>
    </source>
</evidence>
<gene>
    <name evidence="7" type="ORF">SAMN05216178_1947</name>
</gene>
<accession>A0A1H4LKV0</accession>
<proteinExistence type="predicted"/>
<evidence type="ECO:0000256" key="4">
    <source>
        <dbReference type="ARBA" id="ARBA00022989"/>
    </source>
</evidence>
<dbReference type="InterPro" id="IPR001123">
    <property type="entry name" value="LeuE-type"/>
</dbReference>
<dbReference type="GO" id="GO:0015171">
    <property type="term" value="F:amino acid transmembrane transporter activity"/>
    <property type="evidence" value="ECO:0007669"/>
    <property type="project" value="TreeGrafter"/>
</dbReference>
<evidence type="ECO:0000256" key="3">
    <source>
        <dbReference type="ARBA" id="ARBA00022692"/>
    </source>
</evidence>
<keyword evidence="2" id="KW-1003">Cell membrane</keyword>
<keyword evidence="5 6" id="KW-0472">Membrane</keyword>
<keyword evidence="4 6" id="KW-1133">Transmembrane helix</keyword>
<evidence type="ECO:0000256" key="5">
    <source>
        <dbReference type="ARBA" id="ARBA00023136"/>
    </source>
</evidence>
<dbReference type="Pfam" id="PF01810">
    <property type="entry name" value="LysE"/>
    <property type="match status" value="1"/>
</dbReference>
<reference evidence="8" key="1">
    <citation type="submission" date="2016-10" db="EMBL/GenBank/DDBJ databases">
        <authorList>
            <person name="Varghese N."/>
            <person name="Submissions S."/>
        </authorList>
    </citation>
    <scope>NUCLEOTIDE SEQUENCE [LARGE SCALE GENOMIC DNA]</scope>
    <source>
        <strain evidence="8">DSM 9751</strain>
    </source>
</reference>
<organism evidence="7 8">
    <name type="scientific">Pseudomonas saponiphila</name>
    <dbReference type="NCBI Taxonomy" id="556534"/>
    <lineage>
        <taxon>Bacteria</taxon>
        <taxon>Pseudomonadati</taxon>
        <taxon>Pseudomonadota</taxon>
        <taxon>Gammaproteobacteria</taxon>
        <taxon>Pseudomonadales</taxon>
        <taxon>Pseudomonadaceae</taxon>
        <taxon>Pseudomonas</taxon>
    </lineage>
</organism>
<protein>
    <submittedName>
        <fullName evidence="7">Threonine/homoserine/homoserine lactone efflux protein</fullName>
    </submittedName>
</protein>
<dbReference type="PIRSF" id="PIRSF006324">
    <property type="entry name" value="LeuE"/>
    <property type="match status" value="1"/>
</dbReference>
<feature type="transmembrane region" description="Helical" evidence="6">
    <location>
        <begin position="38"/>
        <end position="65"/>
    </location>
</feature>
<feature type="transmembrane region" description="Helical" evidence="6">
    <location>
        <begin position="112"/>
        <end position="133"/>
    </location>
</feature>
<feature type="transmembrane region" description="Helical" evidence="6">
    <location>
        <begin position="145"/>
        <end position="173"/>
    </location>
</feature>
<keyword evidence="8" id="KW-1185">Reference proteome</keyword>
<dbReference type="GO" id="GO:0005886">
    <property type="term" value="C:plasma membrane"/>
    <property type="evidence" value="ECO:0007669"/>
    <property type="project" value="UniProtKB-SubCell"/>
</dbReference>
<feature type="transmembrane region" description="Helical" evidence="6">
    <location>
        <begin position="6"/>
        <end position="26"/>
    </location>
</feature>
<dbReference type="AlphaFoldDB" id="A0A1H4LKV0"/>
<evidence type="ECO:0000313" key="8">
    <source>
        <dbReference type="Proteomes" id="UP000198982"/>
    </source>
</evidence>
<sequence>MNTSTLLLYTSSCFIGALIPGPTSLLAMANGTSRNRQLVAVGMAGAALSDVLIIAAVGLGLGAMLMASQQLFMVLKWVGVCYLAWLGIQLWRSAPQALSAQQVRAGSRRGEVFRRSFSVAMTNPKVLLFFTAFLPQFVDPSQPVFIQYATLALVTALVEVLVMGLYAAGGVQAAKFLTASGMRRLNQCCGAAMLSLAAFLALYRRN</sequence>
<comment type="subcellular location">
    <subcellularLocation>
        <location evidence="1">Cell membrane</location>
        <topology evidence="1">Multi-pass membrane protein</topology>
    </subcellularLocation>
</comment>
<dbReference type="PANTHER" id="PTHR30086:SF20">
    <property type="entry name" value="ARGININE EXPORTER PROTEIN ARGO-RELATED"/>
    <property type="match status" value="1"/>
</dbReference>
<feature type="transmembrane region" description="Helical" evidence="6">
    <location>
        <begin position="185"/>
        <end position="203"/>
    </location>
</feature>
<keyword evidence="3 6" id="KW-0812">Transmembrane</keyword>
<evidence type="ECO:0000256" key="1">
    <source>
        <dbReference type="ARBA" id="ARBA00004651"/>
    </source>
</evidence>